<dbReference type="Proteomes" id="UP000836788">
    <property type="component" value="Chromosome 2"/>
</dbReference>
<dbReference type="UniPathway" id="UPA00232"/>
<keyword evidence="4" id="KW-0949">S-adenosyl-L-methionine</keyword>
<dbReference type="AlphaFoldDB" id="A0A8J9TNE7"/>
<dbReference type="GO" id="GO:0061542">
    <property type="term" value="F:3-demethylubiquinol 3-O-methyltransferase activity"/>
    <property type="evidence" value="ECO:0007669"/>
    <property type="project" value="InterPro"/>
</dbReference>
<protein>
    <recommendedName>
        <fullName evidence="6">3-demethylubiquinol 3-O-methyltransferase</fullName>
    </recommendedName>
</protein>
<evidence type="ECO:0000256" key="1">
    <source>
        <dbReference type="ARBA" id="ARBA00022603"/>
    </source>
</evidence>
<dbReference type="GO" id="GO:0005739">
    <property type="term" value="C:mitochondrion"/>
    <property type="evidence" value="ECO:0007669"/>
    <property type="project" value="TreeGrafter"/>
</dbReference>
<dbReference type="NCBIfam" id="TIGR01983">
    <property type="entry name" value="UbiG"/>
    <property type="match status" value="1"/>
</dbReference>
<dbReference type="Pfam" id="PF13489">
    <property type="entry name" value="Methyltransf_23"/>
    <property type="match status" value="1"/>
</dbReference>
<sequence length="249" mass="27563">SVSSTEVEKFSGMDETWWDARKNPLLPMNAVRIRYIGDQLARNQQQLQTTHLVSALEGKTVLDIGCGGGLLSESLARLGATVTAIDPSQRLVDAARLHGQLDRRTRNINYLGNTTAEDLSQTGDKFDVVCLLEVIEHATDPDSLVEAAASMVKPGGYLFLSTLNKTIKSYLLTIVGAEYIMGYIPPGTHDWKQYLSPAQVGEMTSRNGLRPVDVSGLVLHQPPMFGKWDWRLDSTNVEVNWIATYEKEN</sequence>
<keyword evidence="1" id="KW-0489">Methyltransferase</keyword>
<accession>A0A8J9TNE7</accession>
<organism evidence="5">
    <name type="scientific">Phaeodactylum tricornutum</name>
    <name type="common">Diatom</name>
    <dbReference type="NCBI Taxonomy" id="2850"/>
    <lineage>
        <taxon>Eukaryota</taxon>
        <taxon>Sar</taxon>
        <taxon>Stramenopiles</taxon>
        <taxon>Ochrophyta</taxon>
        <taxon>Bacillariophyta</taxon>
        <taxon>Bacillariophyceae</taxon>
        <taxon>Bacillariophycidae</taxon>
        <taxon>Naviculales</taxon>
        <taxon>Phaeodactylaceae</taxon>
        <taxon>Phaeodactylum</taxon>
    </lineage>
</organism>
<dbReference type="Gene3D" id="3.40.50.150">
    <property type="entry name" value="Vaccinia Virus protein VP39"/>
    <property type="match status" value="1"/>
</dbReference>
<dbReference type="GO" id="GO:0032259">
    <property type="term" value="P:methylation"/>
    <property type="evidence" value="ECO:0007669"/>
    <property type="project" value="UniProtKB-KW"/>
</dbReference>
<dbReference type="InterPro" id="IPR029063">
    <property type="entry name" value="SAM-dependent_MTases_sf"/>
</dbReference>
<dbReference type="EMBL" id="OU594943">
    <property type="protein sequence ID" value="CAG9284432.1"/>
    <property type="molecule type" value="Genomic_DNA"/>
</dbReference>
<proteinExistence type="inferred from homology"/>
<keyword evidence="2" id="KW-0808">Transferase</keyword>
<evidence type="ECO:0000256" key="2">
    <source>
        <dbReference type="ARBA" id="ARBA00022679"/>
    </source>
</evidence>
<evidence type="ECO:0000313" key="5">
    <source>
        <dbReference type="EMBL" id="CAG9284432.1"/>
    </source>
</evidence>
<dbReference type="GO" id="GO:0010420">
    <property type="term" value="F:polyprenyldihydroxybenzoate methyltransferase activity"/>
    <property type="evidence" value="ECO:0007669"/>
    <property type="project" value="InterPro"/>
</dbReference>
<name>A0A8J9TNE7_PHATR</name>
<keyword evidence="3" id="KW-0831">Ubiquinone biosynthesis</keyword>
<gene>
    <name evidence="5" type="ORF">PTTT1_LOCUS25928</name>
</gene>
<reference evidence="5" key="1">
    <citation type="submission" date="2022-02" db="EMBL/GenBank/DDBJ databases">
        <authorList>
            <person name="Giguere J D."/>
        </authorList>
    </citation>
    <scope>NUCLEOTIDE SEQUENCE</scope>
    <source>
        <strain evidence="5">CCAP 1055/1</strain>
    </source>
</reference>
<feature type="non-terminal residue" evidence="5">
    <location>
        <position position="1"/>
    </location>
</feature>
<evidence type="ECO:0000256" key="4">
    <source>
        <dbReference type="ARBA" id="ARBA00022691"/>
    </source>
</evidence>
<evidence type="ECO:0000256" key="3">
    <source>
        <dbReference type="ARBA" id="ARBA00022688"/>
    </source>
</evidence>
<dbReference type="SUPFAM" id="SSF53335">
    <property type="entry name" value="S-adenosyl-L-methionine-dependent methyltransferases"/>
    <property type="match status" value="1"/>
</dbReference>
<dbReference type="PANTHER" id="PTHR43464">
    <property type="entry name" value="METHYLTRANSFERASE"/>
    <property type="match status" value="1"/>
</dbReference>
<evidence type="ECO:0008006" key="6">
    <source>
        <dbReference type="Google" id="ProtNLM"/>
    </source>
</evidence>
<dbReference type="CDD" id="cd02440">
    <property type="entry name" value="AdoMet_MTases"/>
    <property type="match status" value="1"/>
</dbReference>
<dbReference type="InterPro" id="IPR010233">
    <property type="entry name" value="UbiG_MeTrfase"/>
</dbReference>
<dbReference type="HAMAP" id="MF_00472">
    <property type="entry name" value="UbiG"/>
    <property type="match status" value="1"/>
</dbReference>
<dbReference type="PANTHER" id="PTHR43464:SF19">
    <property type="entry name" value="UBIQUINONE BIOSYNTHESIS O-METHYLTRANSFERASE, MITOCHONDRIAL"/>
    <property type="match status" value="1"/>
</dbReference>